<evidence type="ECO:0000259" key="10">
    <source>
        <dbReference type="Pfam" id="PF00288"/>
    </source>
</evidence>
<keyword evidence="7 9" id="KW-0067">ATP-binding</keyword>
<evidence type="ECO:0000256" key="6">
    <source>
        <dbReference type="ARBA" id="ARBA00022777"/>
    </source>
</evidence>
<evidence type="ECO:0000256" key="2">
    <source>
        <dbReference type="ARBA" id="ARBA00012052"/>
    </source>
</evidence>
<sequence>MLKLKSYAKINLFLDIEGRRQDGYHLIKTVMQSIDLYDEITIDSIAEDKIEIECSNPLIPTDQRNTCWKSADIIKTLYNIKYGVKIRIKKQIPSEAGLAGGSSNCAAVIEGLNKLWRLNMSQDEMLNIGLKVGADVPFCILGGTYLAEGIGEKLSRLNDFKWENILIIKPDFSMSTAFVYKNLLPQDYNSFKENKIIEFINSGEFYNAAISTSNTLEKVVEKFHPEIKDIINLLLENKAVAARMTGSGSAVLGFFESEQSLEEAYNNIVKEFPHTFKTKTTLKGIEICD</sequence>
<accession>A0A562J5P2</accession>
<keyword evidence="5 9" id="KW-0547">Nucleotide-binding</keyword>
<dbReference type="InterPro" id="IPR006204">
    <property type="entry name" value="GHMP_kinase_N_dom"/>
</dbReference>
<comment type="function">
    <text evidence="9">Catalyzes the phosphorylation of the position 2 hydroxy group of 4-diphosphocytidyl-2C-methyl-D-erythritol.</text>
</comment>
<proteinExistence type="inferred from homology"/>
<keyword evidence="4 9" id="KW-0808">Transferase</keyword>
<dbReference type="HAMAP" id="MF_00061">
    <property type="entry name" value="IspE"/>
    <property type="match status" value="1"/>
</dbReference>
<dbReference type="Pfam" id="PF00288">
    <property type="entry name" value="GHMP_kinases_N"/>
    <property type="match status" value="1"/>
</dbReference>
<dbReference type="SUPFAM" id="SSF54211">
    <property type="entry name" value="Ribosomal protein S5 domain 2-like"/>
    <property type="match status" value="1"/>
</dbReference>
<comment type="caution">
    <text evidence="12">The sequence shown here is derived from an EMBL/GenBank/DDBJ whole genome shotgun (WGS) entry which is preliminary data.</text>
</comment>
<dbReference type="InterPro" id="IPR014721">
    <property type="entry name" value="Ribsml_uS5_D2-typ_fold_subgr"/>
</dbReference>
<gene>
    <name evidence="9" type="primary">ispE</name>
    <name evidence="12" type="ORF">LY60_02862</name>
</gene>
<dbReference type="InterPro" id="IPR036554">
    <property type="entry name" value="GHMP_kinase_C_sf"/>
</dbReference>
<evidence type="ECO:0000256" key="8">
    <source>
        <dbReference type="ARBA" id="ARBA00032554"/>
    </source>
</evidence>
<keyword evidence="13" id="KW-1185">Reference proteome</keyword>
<dbReference type="NCBIfam" id="TIGR00154">
    <property type="entry name" value="ispE"/>
    <property type="match status" value="1"/>
</dbReference>
<evidence type="ECO:0000256" key="5">
    <source>
        <dbReference type="ARBA" id="ARBA00022741"/>
    </source>
</evidence>
<feature type="active site" evidence="9">
    <location>
        <position position="135"/>
    </location>
</feature>
<dbReference type="GO" id="GO:0005524">
    <property type="term" value="F:ATP binding"/>
    <property type="evidence" value="ECO:0007669"/>
    <property type="project" value="UniProtKB-UniRule"/>
</dbReference>
<dbReference type="RefSeq" id="WP_170226241.1">
    <property type="nucleotide sequence ID" value="NZ_VLKH01000009.1"/>
</dbReference>
<evidence type="ECO:0000313" key="13">
    <source>
        <dbReference type="Proteomes" id="UP000315343"/>
    </source>
</evidence>
<feature type="domain" description="GHMP kinase C-terminal" evidence="11">
    <location>
        <begin position="211"/>
        <end position="273"/>
    </location>
</feature>
<dbReference type="EC" id="2.7.1.148" evidence="2 9"/>
<feature type="active site" evidence="9">
    <location>
        <position position="9"/>
    </location>
</feature>
<feature type="domain" description="GHMP kinase N-terminal" evidence="10">
    <location>
        <begin position="67"/>
        <end position="143"/>
    </location>
</feature>
<dbReference type="PANTHER" id="PTHR43527">
    <property type="entry name" value="4-DIPHOSPHOCYTIDYL-2-C-METHYL-D-ERYTHRITOL KINASE, CHLOROPLASTIC"/>
    <property type="match status" value="1"/>
</dbReference>
<keyword evidence="9" id="KW-0414">Isoprene biosynthesis</keyword>
<reference evidence="12 13" key="1">
    <citation type="submission" date="2019-07" db="EMBL/GenBank/DDBJ databases">
        <title>Genomic Encyclopedia of Type Strains, Phase I: the one thousand microbial genomes (KMG-I) project.</title>
        <authorList>
            <person name="Kyrpides N."/>
        </authorList>
    </citation>
    <scope>NUCLEOTIDE SEQUENCE [LARGE SCALE GENOMIC DNA]</scope>
    <source>
        <strain evidence="12 13">DSM 13558</strain>
    </source>
</reference>
<dbReference type="Gene3D" id="3.30.230.10">
    <property type="match status" value="1"/>
</dbReference>
<dbReference type="PANTHER" id="PTHR43527:SF2">
    <property type="entry name" value="4-DIPHOSPHOCYTIDYL-2-C-METHYL-D-ERYTHRITOL KINASE, CHLOROPLASTIC"/>
    <property type="match status" value="1"/>
</dbReference>
<evidence type="ECO:0000259" key="11">
    <source>
        <dbReference type="Pfam" id="PF08544"/>
    </source>
</evidence>
<comment type="pathway">
    <text evidence="9">Isoprenoid biosynthesis; isopentenyl diphosphate biosynthesis via DXP pathway; isopentenyl diphosphate from 1-deoxy-D-xylulose 5-phosphate: step 3/6.</text>
</comment>
<keyword evidence="6 9" id="KW-0418">Kinase</keyword>
<comment type="similarity">
    <text evidence="1 9">Belongs to the GHMP kinase family. IspE subfamily.</text>
</comment>
<dbReference type="AlphaFoldDB" id="A0A562J5P2"/>
<dbReference type="UniPathway" id="UPA00056">
    <property type="reaction ID" value="UER00094"/>
</dbReference>
<dbReference type="Proteomes" id="UP000315343">
    <property type="component" value="Unassembled WGS sequence"/>
</dbReference>
<dbReference type="GO" id="GO:0019288">
    <property type="term" value="P:isopentenyl diphosphate biosynthetic process, methylerythritol 4-phosphate pathway"/>
    <property type="evidence" value="ECO:0007669"/>
    <property type="project" value="UniProtKB-UniRule"/>
</dbReference>
<comment type="catalytic activity">
    <reaction evidence="9">
        <text>4-CDP-2-C-methyl-D-erythritol + ATP = 4-CDP-2-C-methyl-D-erythritol 2-phosphate + ADP + H(+)</text>
        <dbReference type="Rhea" id="RHEA:18437"/>
        <dbReference type="ChEBI" id="CHEBI:15378"/>
        <dbReference type="ChEBI" id="CHEBI:30616"/>
        <dbReference type="ChEBI" id="CHEBI:57823"/>
        <dbReference type="ChEBI" id="CHEBI:57919"/>
        <dbReference type="ChEBI" id="CHEBI:456216"/>
        <dbReference type="EC" id="2.7.1.148"/>
    </reaction>
</comment>
<organism evidence="12 13">
    <name type="scientific">Sedimentibacter saalensis</name>
    <dbReference type="NCBI Taxonomy" id="130788"/>
    <lineage>
        <taxon>Bacteria</taxon>
        <taxon>Bacillati</taxon>
        <taxon>Bacillota</taxon>
        <taxon>Tissierellia</taxon>
        <taxon>Sedimentibacter</taxon>
    </lineage>
</organism>
<evidence type="ECO:0000313" key="12">
    <source>
        <dbReference type="EMBL" id="TWH78403.1"/>
    </source>
</evidence>
<dbReference type="GO" id="GO:0016114">
    <property type="term" value="P:terpenoid biosynthetic process"/>
    <property type="evidence" value="ECO:0007669"/>
    <property type="project" value="UniProtKB-UniRule"/>
</dbReference>
<dbReference type="InterPro" id="IPR013750">
    <property type="entry name" value="GHMP_kinase_C_dom"/>
</dbReference>
<evidence type="ECO:0000256" key="4">
    <source>
        <dbReference type="ARBA" id="ARBA00022679"/>
    </source>
</evidence>
<dbReference type="EMBL" id="VLKH01000009">
    <property type="protein sequence ID" value="TWH78403.1"/>
    <property type="molecule type" value="Genomic_DNA"/>
</dbReference>
<dbReference type="Pfam" id="PF08544">
    <property type="entry name" value="GHMP_kinases_C"/>
    <property type="match status" value="1"/>
</dbReference>
<dbReference type="Gene3D" id="3.30.70.890">
    <property type="entry name" value="GHMP kinase, C-terminal domain"/>
    <property type="match status" value="1"/>
</dbReference>
<dbReference type="PIRSF" id="PIRSF010376">
    <property type="entry name" value="IspE"/>
    <property type="match status" value="1"/>
</dbReference>
<feature type="binding site" evidence="9">
    <location>
        <begin position="93"/>
        <end position="103"/>
    </location>
    <ligand>
        <name>ATP</name>
        <dbReference type="ChEBI" id="CHEBI:30616"/>
    </ligand>
</feature>
<dbReference type="SUPFAM" id="SSF55060">
    <property type="entry name" value="GHMP Kinase, C-terminal domain"/>
    <property type="match status" value="1"/>
</dbReference>
<protein>
    <recommendedName>
        <fullName evidence="3 9">4-diphosphocytidyl-2-C-methyl-D-erythritol kinase</fullName>
        <shortName evidence="9">CMK</shortName>
        <ecNumber evidence="2 9">2.7.1.148</ecNumber>
    </recommendedName>
    <alternativeName>
        <fullName evidence="8 9">4-(cytidine-5'-diphospho)-2-C-methyl-D-erythritol kinase</fullName>
    </alternativeName>
</protein>
<evidence type="ECO:0000256" key="3">
    <source>
        <dbReference type="ARBA" id="ARBA00017473"/>
    </source>
</evidence>
<evidence type="ECO:0000256" key="7">
    <source>
        <dbReference type="ARBA" id="ARBA00022840"/>
    </source>
</evidence>
<dbReference type="GO" id="GO:0050515">
    <property type="term" value="F:4-(cytidine 5'-diphospho)-2-C-methyl-D-erythritol kinase activity"/>
    <property type="evidence" value="ECO:0007669"/>
    <property type="project" value="UniProtKB-UniRule"/>
</dbReference>
<evidence type="ECO:0000256" key="9">
    <source>
        <dbReference type="HAMAP-Rule" id="MF_00061"/>
    </source>
</evidence>
<dbReference type="InterPro" id="IPR004424">
    <property type="entry name" value="IspE"/>
</dbReference>
<name>A0A562J5P2_9FIRM</name>
<evidence type="ECO:0000256" key="1">
    <source>
        <dbReference type="ARBA" id="ARBA00009684"/>
    </source>
</evidence>
<dbReference type="InterPro" id="IPR020568">
    <property type="entry name" value="Ribosomal_Su5_D2-typ_SF"/>
</dbReference>